<dbReference type="Proteomes" id="UP000623269">
    <property type="component" value="Unassembled WGS sequence"/>
</dbReference>
<evidence type="ECO:0000313" key="2">
    <source>
        <dbReference type="EMBL" id="MBH1940688.1"/>
    </source>
</evidence>
<evidence type="ECO:0000259" key="1">
    <source>
        <dbReference type="PROSITE" id="PS51186"/>
    </source>
</evidence>
<proteinExistence type="predicted"/>
<dbReference type="RefSeq" id="WP_197660916.1">
    <property type="nucleotide sequence ID" value="NZ_JAEAGR010000006.1"/>
</dbReference>
<dbReference type="PROSITE" id="PS51186">
    <property type="entry name" value="GNAT"/>
    <property type="match status" value="1"/>
</dbReference>
<dbReference type="PANTHER" id="PTHR43792">
    <property type="entry name" value="GNAT FAMILY, PUTATIVE (AFU_ORTHOLOGUE AFUA_3G00765)-RELATED-RELATED"/>
    <property type="match status" value="1"/>
</dbReference>
<dbReference type="InterPro" id="IPR051531">
    <property type="entry name" value="N-acetyltransferase"/>
</dbReference>
<dbReference type="PANTHER" id="PTHR43792:SF1">
    <property type="entry name" value="N-ACETYLTRANSFERASE DOMAIN-CONTAINING PROTEIN"/>
    <property type="match status" value="1"/>
</dbReference>
<accession>A0A8J7L2I5</accession>
<dbReference type="GO" id="GO:0016747">
    <property type="term" value="F:acyltransferase activity, transferring groups other than amino-acyl groups"/>
    <property type="evidence" value="ECO:0007669"/>
    <property type="project" value="InterPro"/>
</dbReference>
<dbReference type="Gene3D" id="3.40.630.30">
    <property type="match status" value="1"/>
</dbReference>
<reference evidence="2" key="1">
    <citation type="submission" date="2020-12" db="EMBL/GenBank/DDBJ databases">
        <title>M. sibirica DSM 26468T genome.</title>
        <authorList>
            <person name="Thieme N."/>
            <person name="Rettenmaier R."/>
            <person name="Zverlov V."/>
            <person name="Liebl W."/>
        </authorList>
    </citation>
    <scope>NUCLEOTIDE SEQUENCE</scope>
    <source>
        <strain evidence="2">DSM 26468</strain>
    </source>
</reference>
<keyword evidence="3" id="KW-1185">Reference proteome</keyword>
<dbReference type="EMBL" id="JAEAGR010000006">
    <property type="protein sequence ID" value="MBH1940688.1"/>
    <property type="molecule type" value="Genomic_DNA"/>
</dbReference>
<evidence type="ECO:0000313" key="3">
    <source>
        <dbReference type="Proteomes" id="UP000623269"/>
    </source>
</evidence>
<dbReference type="Pfam" id="PF13302">
    <property type="entry name" value="Acetyltransf_3"/>
    <property type="match status" value="1"/>
</dbReference>
<name>A0A8J7L2I5_9FIRM</name>
<organism evidence="2 3">
    <name type="scientific">Mobilitalea sibirica</name>
    <dbReference type="NCBI Taxonomy" id="1462919"/>
    <lineage>
        <taxon>Bacteria</taxon>
        <taxon>Bacillati</taxon>
        <taxon>Bacillota</taxon>
        <taxon>Clostridia</taxon>
        <taxon>Lachnospirales</taxon>
        <taxon>Lachnospiraceae</taxon>
        <taxon>Mobilitalea</taxon>
    </lineage>
</organism>
<dbReference type="InterPro" id="IPR016181">
    <property type="entry name" value="Acyl_CoA_acyltransferase"/>
</dbReference>
<gene>
    <name evidence="2" type="ORF">I5677_07295</name>
</gene>
<dbReference type="InterPro" id="IPR000182">
    <property type="entry name" value="GNAT_dom"/>
</dbReference>
<protein>
    <submittedName>
        <fullName evidence="2">GNAT family N-acetyltransferase</fullName>
    </submittedName>
</protein>
<dbReference type="SUPFAM" id="SSF55729">
    <property type="entry name" value="Acyl-CoA N-acyltransferases (Nat)"/>
    <property type="match status" value="1"/>
</dbReference>
<comment type="caution">
    <text evidence="2">The sequence shown here is derived from an EMBL/GenBank/DDBJ whole genome shotgun (WGS) entry which is preliminary data.</text>
</comment>
<dbReference type="AlphaFoldDB" id="A0A8J7L2I5"/>
<feature type="domain" description="N-acetyltransferase" evidence="1">
    <location>
        <begin position="9"/>
        <end position="172"/>
    </location>
</feature>
<sequence>MYEIETNRLWIRRFKPEDWWDLYEYLSDRDVIKYEPYDVFTEDECKTEAMKRAKDDAFLAVCIKPSLKLIGNIYLGEREFDTWELGYVFHKDFHGKGYATESCEAVIKHAFTNLKARRIIAHCNPENTSSWSLLERLHMRREGHLRKNIYFKTDEHNNPIWLDTYEYGILAEEWELRS</sequence>